<sequence length="120" mass="13689">MNDQNQDIPLLSDVVEPETLPIEPPRLEQKATATEEAGPLGLPGNPTLVAIIREGVTSQLIRELRPIVQNAIDESIDMALEEARRILHEELDTNLEQRLRELIEEKMEEQFSRPEEDEKI</sequence>
<evidence type="ECO:0000313" key="3">
    <source>
        <dbReference type="EMBL" id="KRT58666.1"/>
    </source>
</evidence>
<protein>
    <submittedName>
        <fullName evidence="3">Uncharacterized protein</fullName>
    </submittedName>
</protein>
<dbReference type="RefSeq" id="WP_057956057.1">
    <property type="nucleotide sequence ID" value="NZ_KQ556904.1"/>
</dbReference>
<feature type="region of interest" description="Disordered" evidence="1">
    <location>
        <begin position="1"/>
        <end position="45"/>
    </location>
</feature>
<gene>
    <name evidence="2" type="ORF">Ga0074115_1119</name>
    <name evidence="3" type="ORF">Ga0076813_13934</name>
</gene>
<evidence type="ECO:0000313" key="4">
    <source>
        <dbReference type="Proteomes" id="UP000051276"/>
    </source>
</evidence>
<keyword evidence="5" id="KW-1185">Reference proteome</keyword>
<comment type="caution">
    <text evidence="3">The sequence shown here is derived from an EMBL/GenBank/DDBJ whole genome shotgun (WGS) entry which is preliminary data.</text>
</comment>
<evidence type="ECO:0000313" key="2">
    <source>
        <dbReference type="EMBL" id="KRT54886.1"/>
    </source>
</evidence>
<evidence type="ECO:0000256" key="1">
    <source>
        <dbReference type="SAM" id="MobiDB-lite"/>
    </source>
</evidence>
<dbReference type="EMBL" id="LDXT01000086">
    <property type="protein sequence ID" value="KRT54886.1"/>
    <property type="molecule type" value="Genomic_DNA"/>
</dbReference>
<evidence type="ECO:0000313" key="5">
    <source>
        <dbReference type="Proteomes" id="UP000051634"/>
    </source>
</evidence>
<organism evidence="3 4">
    <name type="scientific">endosymbiont of Ridgeia piscesae</name>
    <dbReference type="NCBI Taxonomy" id="54398"/>
    <lineage>
        <taxon>Bacteria</taxon>
        <taxon>Pseudomonadati</taxon>
        <taxon>Pseudomonadota</taxon>
        <taxon>Gammaproteobacteria</taxon>
        <taxon>sulfur-oxidizing symbionts</taxon>
    </lineage>
</organism>
<dbReference type="AlphaFoldDB" id="A0A0T5Z6V5"/>
<proteinExistence type="predicted"/>
<name>A0A0T5Z6V5_9GAMM</name>
<dbReference type="Proteomes" id="UP000051276">
    <property type="component" value="Unassembled WGS sequence"/>
</dbReference>
<dbReference type="Proteomes" id="UP000051634">
    <property type="component" value="Unassembled WGS sequence"/>
</dbReference>
<dbReference type="STRING" id="54398.Ga0074115_1119"/>
<accession>A0A0T5Z6V5</accession>
<reference evidence="4 5" key="1">
    <citation type="submission" date="2015-11" db="EMBL/GenBank/DDBJ databases">
        <title>The genome of Candidatus Endoriftia persephone in Ridgeia piscesae and population structure of the North Eastern Pacific vestimentiferan symbionts.</title>
        <authorList>
            <person name="Perez M."/>
            <person name="Juniper K.S."/>
        </authorList>
    </citation>
    <scope>NUCLEOTIDE SEQUENCE [LARGE SCALE GENOMIC DNA]</scope>
    <source>
        <strain evidence="3">Ind10</strain>
        <strain evidence="2">Ind11</strain>
    </source>
</reference>
<dbReference type="EMBL" id="LMXI01000301">
    <property type="protein sequence ID" value="KRT58666.1"/>
    <property type="molecule type" value="Genomic_DNA"/>
</dbReference>